<accession>A0A6J3M7G9</accession>
<dbReference type="Proteomes" id="UP000504637">
    <property type="component" value="Unplaced"/>
</dbReference>
<dbReference type="GeneID" id="54357161"/>
<dbReference type="AlphaFoldDB" id="A0A6J3M7G9"/>
<proteinExistence type="predicted"/>
<dbReference type="RefSeq" id="XP_033460986.1">
    <property type="nucleotide sequence ID" value="XM_033599362.1"/>
</dbReference>
<name>A0A6J3M7G9_9PEZI</name>
<organism evidence="3">
    <name type="scientific">Dissoconium aciculare CBS 342.82</name>
    <dbReference type="NCBI Taxonomy" id="1314786"/>
    <lineage>
        <taxon>Eukaryota</taxon>
        <taxon>Fungi</taxon>
        <taxon>Dikarya</taxon>
        <taxon>Ascomycota</taxon>
        <taxon>Pezizomycotina</taxon>
        <taxon>Dothideomycetes</taxon>
        <taxon>Dothideomycetidae</taxon>
        <taxon>Mycosphaerellales</taxon>
        <taxon>Dissoconiaceae</taxon>
        <taxon>Dissoconium</taxon>
    </lineage>
</organism>
<reference evidence="3" key="2">
    <citation type="submission" date="2020-04" db="EMBL/GenBank/DDBJ databases">
        <authorList>
            <consortium name="NCBI Genome Project"/>
        </authorList>
    </citation>
    <scope>NUCLEOTIDE SEQUENCE</scope>
    <source>
        <strain evidence="3">CBS 342.82</strain>
    </source>
</reference>
<evidence type="ECO:0000313" key="2">
    <source>
        <dbReference type="Proteomes" id="UP000504637"/>
    </source>
</evidence>
<evidence type="ECO:0000256" key="1">
    <source>
        <dbReference type="SAM" id="MobiDB-lite"/>
    </source>
</evidence>
<feature type="compositionally biased region" description="Low complexity" evidence="1">
    <location>
        <begin position="9"/>
        <end position="21"/>
    </location>
</feature>
<feature type="compositionally biased region" description="Acidic residues" evidence="1">
    <location>
        <begin position="80"/>
        <end position="89"/>
    </location>
</feature>
<sequence length="333" mass="37013">MSHYGAPVSEFGSLALSGSSSGEEDMVAVTRSQAARQAGAAAVAGRTMARRATATPATPPSSARRPAAGQVRYAGQAQQDDSDEEEDGMDYQRQARDILAFFEPDGLFVSEAFNPNFPDDLRSPRGRVFASLMRTLTSRVRTAESLAEIEQTFSTSMPSWHSWATTRVRQTIEGEMRKYADRSIDIVTSVDLLSRAGQECGYLLKYHSDTTATEMCGVMVRLMWFIVQNDVHLNPNPGYVGGAHEHNLYRRFVSTPQAWGPVLYWWNQALDDEDVVEIFQRAAANLRVLWGSVSERHQDSSPEESEYRFKAQFGSLIHKILSKSDATPAHLPL</sequence>
<reference evidence="3" key="1">
    <citation type="submission" date="2020-01" db="EMBL/GenBank/DDBJ databases">
        <authorList>
            <consortium name="DOE Joint Genome Institute"/>
            <person name="Haridas S."/>
            <person name="Albert R."/>
            <person name="Binder M."/>
            <person name="Bloem J."/>
            <person name="Labutti K."/>
            <person name="Salamov A."/>
            <person name="Andreopoulos B."/>
            <person name="Baker S.E."/>
            <person name="Barry K."/>
            <person name="Bills G."/>
            <person name="Bluhm B.H."/>
            <person name="Cannon C."/>
            <person name="Castanera R."/>
            <person name="Culley D.E."/>
            <person name="Daum C."/>
            <person name="Ezra D."/>
            <person name="Gonzalez J.B."/>
            <person name="Henrissat B."/>
            <person name="Kuo A."/>
            <person name="Liang C."/>
            <person name="Lipzen A."/>
            <person name="Lutzoni F."/>
            <person name="Magnuson J."/>
            <person name="Mondo S."/>
            <person name="Nolan M."/>
            <person name="Ohm R."/>
            <person name="Pangilinan J."/>
            <person name="Park H.-J."/>
            <person name="Ramirez L."/>
            <person name="Alfaro M."/>
            <person name="Sun H."/>
            <person name="Tritt A."/>
            <person name="Yoshinaga Y."/>
            <person name="Zwiers L.-H."/>
            <person name="Turgeon B.G."/>
            <person name="Goodwin S.B."/>
            <person name="Spatafora J.W."/>
            <person name="Crous P.W."/>
            <person name="Grigoriev I.V."/>
        </authorList>
    </citation>
    <scope>NUCLEOTIDE SEQUENCE</scope>
    <source>
        <strain evidence="3">CBS 342.82</strain>
    </source>
</reference>
<feature type="region of interest" description="Disordered" evidence="1">
    <location>
        <begin position="1"/>
        <end position="89"/>
    </location>
</feature>
<feature type="compositionally biased region" description="Low complexity" evidence="1">
    <location>
        <begin position="30"/>
        <end position="70"/>
    </location>
</feature>
<reference evidence="3" key="3">
    <citation type="submission" date="2025-08" db="UniProtKB">
        <authorList>
            <consortium name="RefSeq"/>
        </authorList>
    </citation>
    <scope>IDENTIFICATION</scope>
    <source>
        <strain evidence="3">CBS 342.82</strain>
    </source>
</reference>
<keyword evidence="2" id="KW-1185">Reference proteome</keyword>
<protein>
    <submittedName>
        <fullName evidence="3">Uncharacterized protein</fullName>
    </submittedName>
</protein>
<gene>
    <name evidence="3" type="ORF">K489DRAFT_169898</name>
</gene>
<evidence type="ECO:0000313" key="3">
    <source>
        <dbReference type="RefSeq" id="XP_033460986.1"/>
    </source>
</evidence>